<comment type="caution">
    <text evidence="1">The sequence shown here is derived from an EMBL/GenBank/DDBJ whole genome shotgun (WGS) entry which is preliminary data.</text>
</comment>
<gene>
    <name evidence="1" type="ORF">EMQ25_11685</name>
</gene>
<evidence type="ECO:0000313" key="1">
    <source>
        <dbReference type="EMBL" id="RUT29991.1"/>
    </source>
</evidence>
<reference evidence="1 2" key="1">
    <citation type="journal article" date="2016" name="Int. J. Syst. Evol. Microbiol.">
        <title>Arsenicitalea aurantiaca gen. nov., sp. nov., a new member of the family Hyphomicrobiaceae, isolated from high-arsenic sediment.</title>
        <authorList>
            <person name="Mu Y."/>
            <person name="Zhou L."/>
            <person name="Zeng X.C."/>
            <person name="Liu L."/>
            <person name="Pan Y."/>
            <person name="Chen X."/>
            <person name="Wang J."/>
            <person name="Li S."/>
            <person name="Li W.J."/>
            <person name="Wang Y."/>
        </authorList>
    </citation>
    <scope>NUCLEOTIDE SEQUENCE [LARGE SCALE GENOMIC DNA]</scope>
    <source>
        <strain evidence="1 2">42-50</strain>
    </source>
</reference>
<dbReference type="AlphaFoldDB" id="A0A433X7C2"/>
<evidence type="ECO:0000313" key="2">
    <source>
        <dbReference type="Proteomes" id="UP000281547"/>
    </source>
</evidence>
<accession>A0A433X7C2</accession>
<keyword evidence="2" id="KW-1185">Reference proteome</keyword>
<protein>
    <submittedName>
        <fullName evidence="1">Uncharacterized protein</fullName>
    </submittedName>
</protein>
<dbReference type="RefSeq" id="WP_127188771.1">
    <property type="nucleotide sequence ID" value="NZ_RZNJ01000004.1"/>
</dbReference>
<proteinExistence type="predicted"/>
<dbReference type="Proteomes" id="UP000281547">
    <property type="component" value="Unassembled WGS sequence"/>
</dbReference>
<sequence length="97" mass="10587">MMIGQSGPVLSLTKDGQALRHIPPRAVGHFDIRLKPSPAWCDDTAEGKRHVHPGLLNARALRLDLVALRMVEPLALGLKTFDARAARSVFRSLEAAI</sequence>
<dbReference type="EMBL" id="RZNJ01000004">
    <property type="protein sequence ID" value="RUT29991.1"/>
    <property type="molecule type" value="Genomic_DNA"/>
</dbReference>
<name>A0A433X7C2_9HYPH</name>
<organism evidence="1 2">
    <name type="scientific">Arsenicitalea aurantiaca</name>
    <dbReference type="NCBI Taxonomy" id="1783274"/>
    <lineage>
        <taxon>Bacteria</taxon>
        <taxon>Pseudomonadati</taxon>
        <taxon>Pseudomonadota</taxon>
        <taxon>Alphaproteobacteria</taxon>
        <taxon>Hyphomicrobiales</taxon>
        <taxon>Devosiaceae</taxon>
        <taxon>Arsenicitalea</taxon>
    </lineage>
</organism>